<organism evidence="2 3">
    <name type="scientific">candidate division MSBL1 archaeon SCGC-AAA382F02</name>
    <dbReference type="NCBI Taxonomy" id="1698282"/>
    <lineage>
        <taxon>Archaea</taxon>
        <taxon>Methanobacteriati</taxon>
        <taxon>Methanobacteriota</taxon>
        <taxon>candidate division MSBL1</taxon>
    </lineage>
</organism>
<protein>
    <recommendedName>
        <fullName evidence="1">Transcription regulator AsnC/Lrp ligand binding domain-containing protein</fullName>
    </recommendedName>
</protein>
<dbReference type="AlphaFoldDB" id="A0A133VIM5"/>
<dbReference type="EMBL" id="LHYG01000007">
    <property type="protein sequence ID" value="KXB06293.1"/>
    <property type="molecule type" value="Genomic_DNA"/>
</dbReference>
<dbReference type="Pfam" id="PF01037">
    <property type="entry name" value="AsnC_trans_reg"/>
    <property type="match status" value="1"/>
</dbReference>
<dbReference type="Gene3D" id="3.30.70.920">
    <property type="match status" value="1"/>
</dbReference>
<dbReference type="InterPro" id="IPR011008">
    <property type="entry name" value="Dimeric_a/b-barrel"/>
</dbReference>
<evidence type="ECO:0000259" key="1">
    <source>
        <dbReference type="Pfam" id="PF01037"/>
    </source>
</evidence>
<evidence type="ECO:0000313" key="2">
    <source>
        <dbReference type="EMBL" id="KXB06293.1"/>
    </source>
</evidence>
<evidence type="ECO:0000313" key="3">
    <source>
        <dbReference type="Proteomes" id="UP000070491"/>
    </source>
</evidence>
<dbReference type="SUPFAM" id="SSF54909">
    <property type="entry name" value="Dimeric alpha+beta barrel"/>
    <property type="match status" value="1"/>
</dbReference>
<feature type="domain" description="Transcription regulator AsnC/Lrp ligand binding" evidence="1">
    <location>
        <begin position="9"/>
        <end position="79"/>
    </location>
</feature>
<dbReference type="InterPro" id="IPR019887">
    <property type="entry name" value="Tscrpt_reg_AsnC/Lrp_C"/>
</dbReference>
<sequence>MGITEEAYVLVTASVGRVKEALEEIKNLEEVKEAQVVTGIYDVVALLEAADETSLEEVVEEKIQGIDGVRETTTAIIIK</sequence>
<gene>
    <name evidence="2" type="ORF">AKJ53_00740</name>
</gene>
<accession>A0A133VIM5</accession>
<dbReference type="Proteomes" id="UP000070491">
    <property type="component" value="Unassembled WGS sequence"/>
</dbReference>
<comment type="caution">
    <text evidence="2">The sequence shown here is derived from an EMBL/GenBank/DDBJ whole genome shotgun (WGS) entry which is preliminary data.</text>
</comment>
<keyword evidence="3" id="KW-1185">Reference proteome</keyword>
<name>A0A133VIM5_9EURY</name>
<reference evidence="2 3" key="1">
    <citation type="journal article" date="2016" name="Sci. Rep.">
        <title>Metabolic traits of an uncultured archaeal lineage -MSBL1- from brine pools of the Red Sea.</title>
        <authorList>
            <person name="Mwirichia R."/>
            <person name="Alam I."/>
            <person name="Rashid M."/>
            <person name="Vinu M."/>
            <person name="Ba-Alawi W."/>
            <person name="Anthony Kamau A."/>
            <person name="Kamanda Ngugi D."/>
            <person name="Goker M."/>
            <person name="Klenk H.P."/>
            <person name="Bajic V."/>
            <person name="Stingl U."/>
        </authorList>
    </citation>
    <scope>NUCLEOTIDE SEQUENCE [LARGE SCALE GENOMIC DNA]</scope>
    <source>
        <strain evidence="2">SCGC-AAA382F02</strain>
    </source>
</reference>
<proteinExistence type="predicted"/>